<reference evidence="2" key="2">
    <citation type="submission" date="2015-01" db="EMBL/GenBank/DDBJ databases">
        <title>Evolutionary Origins and Diversification of the Mycorrhizal Mutualists.</title>
        <authorList>
            <consortium name="DOE Joint Genome Institute"/>
            <consortium name="Mycorrhizal Genomics Consortium"/>
            <person name="Kohler A."/>
            <person name="Kuo A."/>
            <person name="Nagy L.G."/>
            <person name="Floudas D."/>
            <person name="Copeland A."/>
            <person name="Barry K.W."/>
            <person name="Cichocki N."/>
            <person name="Veneault-Fourrey C."/>
            <person name="LaButti K."/>
            <person name="Lindquist E.A."/>
            <person name="Lipzen A."/>
            <person name="Lundell T."/>
            <person name="Morin E."/>
            <person name="Murat C."/>
            <person name="Riley R."/>
            <person name="Ohm R."/>
            <person name="Sun H."/>
            <person name="Tunlid A."/>
            <person name="Henrissat B."/>
            <person name="Grigoriev I.V."/>
            <person name="Hibbett D.S."/>
            <person name="Martin F."/>
        </authorList>
    </citation>
    <scope>NUCLEOTIDE SEQUENCE [LARGE SCALE GENOMIC DNA]</scope>
    <source>
        <strain evidence="2">UH-Slu-Lm8-n1</strain>
    </source>
</reference>
<dbReference type="InParanoid" id="A0A0D0B1H7"/>
<dbReference type="Proteomes" id="UP000054485">
    <property type="component" value="Unassembled WGS sequence"/>
</dbReference>
<dbReference type="HOGENOM" id="CLU_2484816_0_0_1"/>
<organism evidence="1 2">
    <name type="scientific">Suillus luteus UH-Slu-Lm8-n1</name>
    <dbReference type="NCBI Taxonomy" id="930992"/>
    <lineage>
        <taxon>Eukaryota</taxon>
        <taxon>Fungi</taxon>
        <taxon>Dikarya</taxon>
        <taxon>Basidiomycota</taxon>
        <taxon>Agaricomycotina</taxon>
        <taxon>Agaricomycetes</taxon>
        <taxon>Agaricomycetidae</taxon>
        <taxon>Boletales</taxon>
        <taxon>Suillineae</taxon>
        <taxon>Suillaceae</taxon>
        <taxon>Suillus</taxon>
    </lineage>
</organism>
<sequence length="87" mass="9734">MQAKRQRCGNDMRWIGRCVSGYTRQGARVIIINKRFGYHMGCRDDVNISECEQSKPVEKSIAHESEIDSVVNLNGGSTDGLSFELIA</sequence>
<evidence type="ECO:0000313" key="2">
    <source>
        <dbReference type="Proteomes" id="UP000054485"/>
    </source>
</evidence>
<gene>
    <name evidence="1" type="ORF">CY34DRAFT_273049</name>
</gene>
<dbReference type="AlphaFoldDB" id="A0A0D0B1H7"/>
<keyword evidence="2" id="KW-1185">Reference proteome</keyword>
<accession>A0A0D0B1H7</accession>
<name>A0A0D0B1H7_9AGAM</name>
<protein>
    <submittedName>
        <fullName evidence="1">Uncharacterized protein</fullName>
    </submittedName>
</protein>
<proteinExistence type="predicted"/>
<reference evidence="1 2" key="1">
    <citation type="submission" date="2014-04" db="EMBL/GenBank/DDBJ databases">
        <authorList>
            <consortium name="DOE Joint Genome Institute"/>
            <person name="Kuo A."/>
            <person name="Ruytinx J."/>
            <person name="Rineau F."/>
            <person name="Colpaert J."/>
            <person name="Kohler A."/>
            <person name="Nagy L.G."/>
            <person name="Floudas D."/>
            <person name="Copeland A."/>
            <person name="Barry K.W."/>
            <person name="Cichocki N."/>
            <person name="Veneault-Fourrey C."/>
            <person name="LaButti K."/>
            <person name="Lindquist E.A."/>
            <person name="Lipzen A."/>
            <person name="Lundell T."/>
            <person name="Morin E."/>
            <person name="Murat C."/>
            <person name="Sun H."/>
            <person name="Tunlid A."/>
            <person name="Henrissat B."/>
            <person name="Grigoriev I.V."/>
            <person name="Hibbett D.S."/>
            <person name="Martin F."/>
            <person name="Nordberg H.P."/>
            <person name="Cantor M.N."/>
            <person name="Hua S.X."/>
        </authorList>
    </citation>
    <scope>NUCLEOTIDE SEQUENCE [LARGE SCALE GENOMIC DNA]</scope>
    <source>
        <strain evidence="1 2">UH-Slu-Lm8-n1</strain>
    </source>
</reference>
<evidence type="ECO:0000313" key="1">
    <source>
        <dbReference type="EMBL" id="KIK40367.1"/>
    </source>
</evidence>
<dbReference type="EMBL" id="KN835305">
    <property type="protein sequence ID" value="KIK40367.1"/>
    <property type="molecule type" value="Genomic_DNA"/>
</dbReference>